<dbReference type="InterPro" id="IPR013087">
    <property type="entry name" value="Znf_C2H2_type"/>
</dbReference>
<dbReference type="Gramene" id="OMERI10G10550.3">
    <property type="protein sequence ID" value="OMERI10G10550.3"/>
    <property type="gene ID" value="OMERI10G10550"/>
</dbReference>
<name>A0A0E0EZ60_9ORYZ</name>
<dbReference type="Proteomes" id="UP000008021">
    <property type="component" value="Chromosome 10"/>
</dbReference>
<evidence type="ECO:0000313" key="4">
    <source>
        <dbReference type="Proteomes" id="UP000008021"/>
    </source>
</evidence>
<evidence type="ECO:0000256" key="1">
    <source>
        <dbReference type="SAM" id="MobiDB-lite"/>
    </source>
</evidence>
<dbReference type="InterPro" id="IPR036236">
    <property type="entry name" value="Znf_C2H2_sf"/>
</dbReference>
<feature type="compositionally biased region" description="Basic and acidic residues" evidence="1">
    <location>
        <begin position="1"/>
        <end position="11"/>
    </location>
</feature>
<dbReference type="SUPFAM" id="SSF57667">
    <property type="entry name" value="beta-beta-alpha zinc fingers"/>
    <property type="match status" value="1"/>
</dbReference>
<accession>A0A0E0EZ60</accession>
<feature type="domain" description="C2H2-type" evidence="2">
    <location>
        <begin position="29"/>
        <end position="52"/>
    </location>
</feature>
<dbReference type="HOGENOM" id="CLU_2658655_0_0_1"/>
<keyword evidence="4" id="KW-1185">Reference proteome</keyword>
<dbReference type="PANTHER" id="PTHR46786:SF1">
    <property type="entry name" value="ZINC FINGER MATRIN-TYPE PROTEIN 3"/>
    <property type="match status" value="1"/>
</dbReference>
<organism evidence="3">
    <name type="scientific">Oryza meridionalis</name>
    <dbReference type="NCBI Taxonomy" id="40149"/>
    <lineage>
        <taxon>Eukaryota</taxon>
        <taxon>Viridiplantae</taxon>
        <taxon>Streptophyta</taxon>
        <taxon>Embryophyta</taxon>
        <taxon>Tracheophyta</taxon>
        <taxon>Spermatophyta</taxon>
        <taxon>Magnoliopsida</taxon>
        <taxon>Liliopsida</taxon>
        <taxon>Poales</taxon>
        <taxon>Poaceae</taxon>
        <taxon>BOP clade</taxon>
        <taxon>Oryzoideae</taxon>
        <taxon>Oryzeae</taxon>
        <taxon>Oryzinae</taxon>
        <taxon>Oryza</taxon>
    </lineage>
</organism>
<feature type="region of interest" description="Disordered" evidence="1">
    <location>
        <begin position="1"/>
        <end position="23"/>
    </location>
</feature>
<reference evidence="3" key="2">
    <citation type="submission" date="2018-05" db="EMBL/GenBank/DDBJ databases">
        <title>OmerRS3 (Oryza meridionalis Reference Sequence Version 3).</title>
        <authorList>
            <person name="Zhang J."/>
            <person name="Kudrna D."/>
            <person name="Lee S."/>
            <person name="Talag J."/>
            <person name="Welchert J."/>
            <person name="Wing R.A."/>
        </authorList>
    </citation>
    <scope>NUCLEOTIDE SEQUENCE [LARGE SCALE GENOMIC DNA]</scope>
    <source>
        <strain evidence="3">cv. OR44</strain>
    </source>
</reference>
<sequence length="76" mass="8323">MTRFNLREHEAGRKHRDKVASNAGEKNVRCQLCDVLLASELNVAQHYAGKQHLHRLRLSRGCSGARGAIAGGGMVN</sequence>
<dbReference type="EnsemblPlants" id="OMERI10G10550.3">
    <property type="protein sequence ID" value="OMERI10G10550.3"/>
    <property type="gene ID" value="OMERI10G10550"/>
</dbReference>
<dbReference type="PANTHER" id="PTHR46786">
    <property type="entry name" value="ZINC FINGER MATRIN-TYPE PROTEIN 3"/>
    <property type="match status" value="1"/>
</dbReference>
<reference evidence="3" key="1">
    <citation type="submission" date="2015-04" db="UniProtKB">
        <authorList>
            <consortium name="EnsemblPlants"/>
        </authorList>
    </citation>
    <scope>IDENTIFICATION</scope>
</reference>
<protein>
    <recommendedName>
        <fullName evidence="2">C2H2-type domain-containing protein</fullName>
    </recommendedName>
</protein>
<evidence type="ECO:0000313" key="3">
    <source>
        <dbReference type="EnsemblPlants" id="OMERI10G10550.3"/>
    </source>
</evidence>
<dbReference type="AlphaFoldDB" id="A0A0E0EZ60"/>
<proteinExistence type="predicted"/>
<dbReference type="InterPro" id="IPR052644">
    <property type="entry name" value="ZMAT3"/>
</dbReference>
<evidence type="ECO:0000259" key="2">
    <source>
        <dbReference type="Pfam" id="PF12874"/>
    </source>
</evidence>
<dbReference type="Gene3D" id="3.30.160.60">
    <property type="entry name" value="Classic Zinc Finger"/>
    <property type="match status" value="1"/>
</dbReference>
<dbReference type="Pfam" id="PF12874">
    <property type="entry name" value="zf-met"/>
    <property type="match status" value="1"/>
</dbReference>